<evidence type="ECO:0000256" key="1">
    <source>
        <dbReference type="SAM" id="MobiDB-lite"/>
    </source>
</evidence>
<accession>A0A6N7KW14</accession>
<organism evidence="2 3">
    <name type="scientific">Streptomyces kaniharaensis</name>
    <dbReference type="NCBI Taxonomy" id="212423"/>
    <lineage>
        <taxon>Bacteria</taxon>
        <taxon>Bacillati</taxon>
        <taxon>Actinomycetota</taxon>
        <taxon>Actinomycetes</taxon>
        <taxon>Kitasatosporales</taxon>
        <taxon>Streptomycetaceae</taxon>
        <taxon>Streptomyces</taxon>
    </lineage>
</organism>
<comment type="caution">
    <text evidence="2">The sequence shown here is derived from an EMBL/GenBank/DDBJ whole genome shotgun (WGS) entry which is preliminary data.</text>
</comment>
<dbReference type="Proteomes" id="UP000450000">
    <property type="component" value="Unassembled WGS sequence"/>
</dbReference>
<dbReference type="OrthoDB" id="3483399at2"/>
<name>A0A6N7KW14_9ACTN</name>
<dbReference type="RefSeq" id="WP_153463318.1">
    <property type="nucleotide sequence ID" value="NZ_WBOF01000001.1"/>
</dbReference>
<reference evidence="2 3" key="1">
    <citation type="submission" date="2019-09" db="EMBL/GenBank/DDBJ databases">
        <title>Genome Sequences of Streptomyces kaniharaensis ATCC 21070.</title>
        <authorList>
            <person name="Zhu W."/>
            <person name="De Crecy-Lagard V."/>
            <person name="Richards N.G."/>
        </authorList>
    </citation>
    <scope>NUCLEOTIDE SEQUENCE [LARGE SCALE GENOMIC DNA]</scope>
    <source>
        <strain evidence="2 3">SF-557</strain>
    </source>
</reference>
<keyword evidence="3" id="KW-1185">Reference proteome</keyword>
<evidence type="ECO:0008006" key="4">
    <source>
        <dbReference type="Google" id="ProtNLM"/>
    </source>
</evidence>
<gene>
    <name evidence="2" type="ORF">F7Q99_20120</name>
</gene>
<evidence type="ECO:0000313" key="2">
    <source>
        <dbReference type="EMBL" id="MQS14508.1"/>
    </source>
</evidence>
<feature type="region of interest" description="Disordered" evidence="1">
    <location>
        <begin position="72"/>
        <end position="91"/>
    </location>
</feature>
<sequence length="91" mass="9647">MPVYPNPPLDLIDPVDIADRAGTAAAFGVSESAVKKWVMLGLIEALPIPGGPLLYHLPTVALAERHCWLNGADRPARGGRRPGWRVGQAAA</sequence>
<dbReference type="EMBL" id="WBOF01000001">
    <property type="protein sequence ID" value="MQS14508.1"/>
    <property type="molecule type" value="Genomic_DNA"/>
</dbReference>
<dbReference type="AlphaFoldDB" id="A0A6N7KW14"/>
<evidence type="ECO:0000313" key="3">
    <source>
        <dbReference type="Proteomes" id="UP000450000"/>
    </source>
</evidence>
<proteinExistence type="predicted"/>
<protein>
    <recommendedName>
        <fullName evidence="4">MerR family transcriptional regulator</fullName>
    </recommendedName>
</protein>